<dbReference type="AlphaFoldDB" id="A0A1L8GB88"/>
<evidence type="ECO:0000256" key="3">
    <source>
        <dbReference type="SAM" id="MobiDB-lite"/>
    </source>
</evidence>
<dbReference type="OrthoDB" id="9991972at2759"/>
<dbReference type="GeneID" id="108717097"/>
<comment type="similarity">
    <text evidence="1">Belongs to the mTERF family.</text>
</comment>
<proteinExistence type="inferred from homology"/>
<accession>A0A1L8GB88</accession>
<dbReference type="STRING" id="8355.A0A1L8GB88"/>
<dbReference type="Xenbase" id="XB-GENE-6487341">
    <property type="gene designation" value="mterf4.L"/>
</dbReference>
<dbReference type="GO" id="GO:0005739">
    <property type="term" value="C:mitochondrion"/>
    <property type="evidence" value="ECO:0007669"/>
    <property type="project" value="TreeGrafter"/>
</dbReference>
<sequence length="314" mass="35606">MVSLFLRRCFMPSSILGSRHLSLSGLPVAAQELLDVGFNEEQAERILALKPRGGDPRHIVSCTKELLLIGLTPQATLKMLEESKELRKTTVKELRDRADNLRSLGLGEGSLQRSLTRCPALLSLPRSYVLAAAKCLRQQCRFTAQQVCDILRFSPEALTYDPGYLEEAFQYVYFRMGANHKDIITCGLFQTSLDEVRVRHQFLERLGRFLPPDKKGVSPTSNPKLKEVMALSDSDFLARVARVSPEELHTFRKIFAREELEAGENKDSETGMNHTDSDEEGENTDPGDEIGETDKKEYLYKRMKKRSANRLERP</sequence>
<dbReference type="RefSeq" id="XP_018119355.1">
    <property type="nucleotide sequence ID" value="XM_018263866.2"/>
</dbReference>
<dbReference type="KEGG" id="xla:108717097"/>
<evidence type="ECO:0000313" key="5">
    <source>
        <dbReference type="RefSeq" id="XP_018119355.1"/>
    </source>
</evidence>
<dbReference type="PANTHER" id="PTHR13068">
    <property type="entry name" value="CGI-12 PROTEIN-RELATED"/>
    <property type="match status" value="1"/>
</dbReference>
<name>A0A1L8GB88_XENLA</name>
<evidence type="ECO:0000313" key="6">
    <source>
        <dbReference type="Xenbase" id="XB-GENE-6487341"/>
    </source>
</evidence>
<dbReference type="Bgee" id="108717097">
    <property type="expression patterns" value="Expressed in oocyte and 19 other cell types or tissues"/>
</dbReference>
<dbReference type="InterPro" id="IPR003690">
    <property type="entry name" value="MTERF"/>
</dbReference>
<dbReference type="CTD" id="108717097"/>
<protein>
    <submittedName>
        <fullName evidence="5">Transcription termination factor 4, mitochondrial</fullName>
    </submittedName>
</protein>
<dbReference type="Gene3D" id="1.25.70.10">
    <property type="entry name" value="Transcription termination factor 3, mitochondrial"/>
    <property type="match status" value="1"/>
</dbReference>
<dbReference type="GO" id="GO:0003676">
    <property type="term" value="F:nucleic acid binding"/>
    <property type="evidence" value="ECO:0007669"/>
    <property type="project" value="InterPro"/>
</dbReference>
<reference evidence="5" key="1">
    <citation type="submission" date="2025-08" db="UniProtKB">
        <authorList>
            <consortium name="RefSeq"/>
        </authorList>
    </citation>
    <scope>IDENTIFICATION</scope>
    <source>
        <strain evidence="5">J_2021</strain>
        <tissue evidence="5">Erythrocytes</tissue>
    </source>
</reference>
<feature type="compositionally biased region" description="Basic and acidic residues" evidence="3">
    <location>
        <begin position="260"/>
        <end position="269"/>
    </location>
</feature>
<evidence type="ECO:0000256" key="2">
    <source>
        <dbReference type="ARBA" id="ARBA00022946"/>
    </source>
</evidence>
<dbReference type="Proteomes" id="UP000186698">
    <property type="component" value="Chromosome 5L"/>
</dbReference>
<dbReference type="AGR" id="Xenbase:XB-GENE-6487341"/>
<gene>
    <name evidence="5 6" type="primary">mterf4.L</name>
</gene>
<dbReference type="PANTHER" id="PTHR13068:SF203">
    <property type="entry name" value="TRANSCRIPTION TERMINATION FACTOR 4, MITOCHONDRIAL"/>
    <property type="match status" value="1"/>
</dbReference>
<dbReference type="Pfam" id="PF02536">
    <property type="entry name" value="mTERF"/>
    <property type="match status" value="1"/>
</dbReference>
<dbReference type="GO" id="GO:0006390">
    <property type="term" value="P:mitochondrial transcription"/>
    <property type="evidence" value="ECO:0007669"/>
    <property type="project" value="TreeGrafter"/>
</dbReference>
<keyword evidence="2" id="KW-0809">Transit peptide</keyword>
<evidence type="ECO:0000313" key="4">
    <source>
        <dbReference type="Proteomes" id="UP000186698"/>
    </source>
</evidence>
<feature type="compositionally biased region" description="Acidic residues" evidence="3">
    <location>
        <begin position="277"/>
        <end position="291"/>
    </location>
</feature>
<organism evidence="4 5">
    <name type="scientific">Xenopus laevis</name>
    <name type="common">African clawed frog</name>
    <dbReference type="NCBI Taxonomy" id="8355"/>
    <lineage>
        <taxon>Eukaryota</taxon>
        <taxon>Metazoa</taxon>
        <taxon>Chordata</taxon>
        <taxon>Craniata</taxon>
        <taxon>Vertebrata</taxon>
        <taxon>Euteleostomi</taxon>
        <taxon>Amphibia</taxon>
        <taxon>Batrachia</taxon>
        <taxon>Anura</taxon>
        <taxon>Pipoidea</taxon>
        <taxon>Pipidae</taxon>
        <taxon>Xenopodinae</taxon>
        <taxon>Xenopus</taxon>
        <taxon>Xenopus</taxon>
    </lineage>
</organism>
<feature type="region of interest" description="Disordered" evidence="3">
    <location>
        <begin position="260"/>
        <end position="314"/>
    </location>
</feature>
<dbReference type="PaxDb" id="8355-A0A1L8GB88"/>
<dbReference type="GO" id="GO:0061668">
    <property type="term" value="P:mitochondrial ribosome assembly"/>
    <property type="evidence" value="ECO:0007669"/>
    <property type="project" value="TreeGrafter"/>
</dbReference>
<evidence type="ECO:0000256" key="1">
    <source>
        <dbReference type="ARBA" id="ARBA00007692"/>
    </source>
</evidence>
<dbReference type="OMA" id="QAEMVKC"/>
<keyword evidence="4" id="KW-1185">Reference proteome</keyword>
<dbReference type="InterPro" id="IPR038538">
    <property type="entry name" value="MTERF_sf"/>
</dbReference>